<proteinExistence type="predicted"/>
<dbReference type="Proteomes" id="UP000257109">
    <property type="component" value="Unassembled WGS sequence"/>
</dbReference>
<dbReference type="OrthoDB" id="999762at2759"/>
<feature type="non-terminal residue" evidence="1">
    <location>
        <position position="1"/>
    </location>
</feature>
<sequence>MDRSMINAASGGALMDKTPAATRQLISNMFGTKGAQPSRAVNEARAIDNLRLENQLTELMSLVRQLVVGQHQQNTPRRVCGICTFVEHPTNMCPTAKTRSVSAQKKYLGPEGAILARQPSPASKPKSLQQNVYHHGIQHVYIKGRKCLLRWLLNSKVQSYHTHFTLLTLSLHSSMVHGASVWHLVDRRGATLESRKLEVIREDRPV</sequence>
<reference evidence="1" key="1">
    <citation type="submission" date="2018-05" db="EMBL/GenBank/DDBJ databases">
        <title>Draft genome of Mucuna pruriens seed.</title>
        <authorList>
            <person name="Nnadi N.E."/>
            <person name="Vos R."/>
            <person name="Hasami M.H."/>
            <person name="Devisetty U.K."/>
            <person name="Aguiy J.C."/>
        </authorList>
    </citation>
    <scope>NUCLEOTIDE SEQUENCE [LARGE SCALE GENOMIC DNA]</scope>
    <source>
        <strain evidence="1">JCA_2017</strain>
    </source>
</reference>
<comment type="caution">
    <text evidence="1">The sequence shown here is derived from an EMBL/GenBank/DDBJ whole genome shotgun (WGS) entry which is preliminary data.</text>
</comment>
<name>A0A371I0L3_MUCPR</name>
<evidence type="ECO:0000313" key="2">
    <source>
        <dbReference type="Proteomes" id="UP000257109"/>
    </source>
</evidence>
<protein>
    <submittedName>
        <fullName evidence="1">Uncharacterized protein</fullName>
    </submittedName>
</protein>
<gene>
    <name evidence="1" type="ORF">CR513_07197</name>
</gene>
<dbReference type="EMBL" id="QJKJ01001252">
    <property type="protein sequence ID" value="RDY08551.1"/>
    <property type="molecule type" value="Genomic_DNA"/>
</dbReference>
<accession>A0A371I0L3</accession>
<organism evidence="1 2">
    <name type="scientific">Mucuna pruriens</name>
    <name type="common">Velvet bean</name>
    <name type="synonym">Dolichos pruriens</name>
    <dbReference type="NCBI Taxonomy" id="157652"/>
    <lineage>
        <taxon>Eukaryota</taxon>
        <taxon>Viridiplantae</taxon>
        <taxon>Streptophyta</taxon>
        <taxon>Embryophyta</taxon>
        <taxon>Tracheophyta</taxon>
        <taxon>Spermatophyta</taxon>
        <taxon>Magnoliopsida</taxon>
        <taxon>eudicotyledons</taxon>
        <taxon>Gunneridae</taxon>
        <taxon>Pentapetalae</taxon>
        <taxon>rosids</taxon>
        <taxon>fabids</taxon>
        <taxon>Fabales</taxon>
        <taxon>Fabaceae</taxon>
        <taxon>Papilionoideae</taxon>
        <taxon>50 kb inversion clade</taxon>
        <taxon>NPAAA clade</taxon>
        <taxon>indigoferoid/millettioid clade</taxon>
        <taxon>Phaseoleae</taxon>
        <taxon>Mucuna</taxon>
    </lineage>
</organism>
<keyword evidence="2" id="KW-1185">Reference proteome</keyword>
<dbReference type="AlphaFoldDB" id="A0A371I0L3"/>
<evidence type="ECO:0000313" key="1">
    <source>
        <dbReference type="EMBL" id="RDY08551.1"/>
    </source>
</evidence>